<dbReference type="GO" id="GO:0006629">
    <property type="term" value="P:lipid metabolic process"/>
    <property type="evidence" value="ECO:0007669"/>
    <property type="project" value="InterPro"/>
</dbReference>
<protein>
    <recommendedName>
        <fullName evidence="1">GP-PDE domain-containing protein</fullName>
    </recommendedName>
</protein>
<feature type="domain" description="GP-PDE" evidence="1">
    <location>
        <begin position="8"/>
        <end position="240"/>
    </location>
</feature>
<dbReference type="InterPro" id="IPR017946">
    <property type="entry name" value="PLC-like_Pdiesterase_TIM-brl"/>
</dbReference>
<comment type="caution">
    <text evidence="2">The sequence shown here is derived from an EMBL/GenBank/DDBJ whole genome shotgun (WGS) entry which is preliminary data.</text>
</comment>
<accession>X1EAK8</accession>
<dbReference type="SUPFAM" id="SSF51695">
    <property type="entry name" value="PLC-like phosphodiesterases"/>
    <property type="match status" value="1"/>
</dbReference>
<evidence type="ECO:0000259" key="1">
    <source>
        <dbReference type="PROSITE" id="PS51704"/>
    </source>
</evidence>
<sequence>MIESEKKILIVGHRGASSDSPENTLKAFEKAIELKADYVEFDVQETRDGNIVVTHDEDIKRITGKDGLIKDMTLKELRKLNFGEGEKIPTLQELVELTKNKIGLNCEIKVEGITEKVIHIFREYDIIDTTLVSSFIHDELLKIQKLEPSIKLASLEPTPGTIKIDWDKKKEMIQYCIDNNLYAINPLVMMVDQLFVDFAHANNVKVFPWTVDSKVSIKKLIRIGVDGIITNDISRAKDILKSFS</sequence>
<dbReference type="PROSITE" id="PS51704">
    <property type="entry name" value="GP_PDE"/>
    <property type="match status" value="1"/>
</dbReference>
<dbReference type="PANTHER" id="PTHR46211:SF1">
    <property type="entry name" value="GLYCEROPHOSPHODIESTER PHOSPHODIESTERASE, CYTOPLASMIC"/>
    <property type="match status" value="1"/>
</dbReference>
<dbReference type="GO" id="GO:0008081">
    <property type="term" value="F:phosphoric diester hydrolase activity"/>
    <property type="evidence" value="ECO:0007669"/>
    <property type="project" value="InterPro"/>
</dbReference>
<dbReference type="EMBL" id="BARU01002562">
    <property type="protein sequence ID" value="GAH29627.1"/>
    <property type="molecule type" value="Genomic_DNA"/>
</dbReference>
<organism evidence="2">
    <name type="scientific">marine sediment metagenome</name>
    <dbReference type="NCBI Taxonomy" id="412755"/>
    <lineage>
        <taxon>unclassified sequences</taxon>
        <taxon>metagenomes</taxon>
        <taxon>ecological metagenomes</taxon>
    </lineage>
</organism>
<dbReference type="Pfam" id="PF03009">
    <property type="entry name" value="GDPD"/>
    <property type="match status" value="1"/>
</dbReference>
<dbReference type="AlphaFoldDB" id="X1EAK8"/>
<dbReference type="PANTHER" id="PTHR46211">
    <property type="entry name" value="GLYCEROPHOSPHORYL DIESTER PHOSPHODIESTERASE"/>
    <property type="match status" value="1"/>
</dbReference>
<reference evidence="2" key="1">
    <citation type="journal article" date="2014" name="Front. Microbiol.">
        <title>High frequency of phylogenetically diverse reductive dehalogenase-homologous genes in deep subseafloor sedimentary metagenomes.</title>
        <authorList>
            <person name="Kawai M."/>
            <person name="Futagami T."/>
            <person name="Toyoda A."/>
            <person name="Takaki Y."/>
            <person name="Nishi S."/>
            <person name="Hori S."/>
            <person name="Arai W."/>
            <person name="Tsubouchi T."/>
            <person name="Morono Y."/>
            <person name="Uchiyama I."/>
            <person name="Ito T."/>
            <person name="Fujiyama A."/>
            <person name="Inagaki F."/>
            <person name="Takami H."/>
        </authorList>
    </citation>
    <scope>NUCLEOTIDE SEQUENCE</scope>
    <source>
        <strain evidence="2">Expedition CK06-06</strain>
    </source>
</reference>
<name>X1EAK8_9ZZZZ</name>
<dbReference type="InterPro" id="IPR030395">
    <property type="entry name" value="GP_PDE_dom"/>
</dbReference>
<evidence type="ECO:0000313" key="2">
    <source>
        <dbReference type="EMBL" id="GAH29627.1"/>
    </source>
</evidence>
<dbReference type="Gene3D" id="3.20.20.190">
    <property type="entry name" value="Phosphatidylinositol (PI) phosphodiesterase"/>
    <property type="match status" value="1"/>
</dbReference>
<gene>
    <name evidence="2" type="ORF">S03H2_05992</name>
</gene>
<proteinExistence type="predicted"/>